<evidence type="ECO:0000256" key="1">
    <source>
        <dbReference type="SAM" id="SignalP"/>
    </source>
</evidence>
<dbReference type="EMBL" id="BAABHS010000025">
    <property type="protein sequence ID" value="GAA4982435.1"/>
    <property type="molecule type" value="Genomic_DNA"/>
</dbReference>
<accession>A0ABP9HZL9</accession>
<comment type="caution">
    <text evidence="2">The sequence shown here is derived from an EMBL/GenBank/DDBJ whole genome shotgun (WGS) entry which is preliminary data.</text>
</comment>
<evidence type="ECO:0000313" key="3">
    <source>
        <dbReference type="Proteomes" id="UP001500466"/>
    </source>
</evidence>
<feature type="signal peptide" evidence="1">
    <location>
        <begin position="1"/>
        <end position="33"/>
    </location>
</feature>
<reference evidence="3" key="1">
    <citation type="journal article" date="2019" name="Int. J. Syst. Evol. Microbiol.">
        <title>The Global Catalogue of Microorganisms (GCM) 10K type strain sequencing project: providing services to taxonomists for standard genome sequencing and annotation.</title>
        <authorList>
            <consortium name="The Broad Institute Genomics Platform"/>
            <consortium name="The Broad Institute Genome Sequencing Center for Infectious Disease"/>
            <person name="Wu L."/>
            <person name="Ma J."/>
        </authorList>
    </citation>
    <scope>NUCLEOTIDE SEQUENCE [LARGE SCALE GENOMIC DNA]</scope>
    <source>
        <strain evidence="3">JCM 17986</strain>
    </source>
</reference>
<evidence type="ECO:0008006" key="4">
    <source>
        <dbReference type="Google" id="ProtNLM"/>
    </source>
</evidence>
<keyword evidence="1" id="KW-0732">Signal</keyword>
<evidence type="ECO:0000313" key="2">
    <source>
        <dbReference type="EMBL" id="GAA4982435.1"/>
    </source>
</evidence>
<organism evidence="2 3">
    <name type="scientific">Yinghuangia aomiensis</name>
    <dbReference type="NCBI Taxonomy" id="676205"/>
    <lineage>
        <taxon>Bacteria</taxon>
        <taxon>Bacillati</taxon>
        <taxon>Actinomycetota</taxon>
        <taxon>Actinomycetes</taxon>
        <taxon>Kitasatosporales</taxon>
        <taxon>Streptomycetaceae</taxon>
        <taxon>Yinghuangia</taxon>
    </lineage>
</organism>
<sequence>MRRMRPRRVTAAVATGVLAVTGAVILSSPAAQAAEVDYTSTCTNDFMGPVGDTPTKVDIVVSPVKDKYTVGDQITVTWKWLAYNKVPLNSPISVPADSTKPVGDIQLSGAQSDVWTLEGPQKNPLAAPGEELKVENMTSTFTLSAPGTLNLAPKGYRTITDAGIAKSTTTCVPAAGQVPGISATLTVEGQQTADPVVTGPAESHAGWEIDLSGSNFAPNATPQLSLCGADGGNCDAARFASNTLAIDGQGKLTGKATLSADPSKVPAGSYTVKVSDGVKSASYPINITMYVPADPREAKASPNVAGVGETVTISGKNWRVNSNVSVVGMKADGSLIGTTQSMFTDAWGSFSAPFTITDPDIVNIRVREGISATKLVLIPFTVRTTPLLSQGVSVSLAPGALSMTQAGDGLNFGSVTLNGEAQTVKANLNQVTVLDARGGNLGWSLTGSMTDLVAANGTDKIPAGNLSWTPSCAAGAGSLSTVTNGTAGALGTTPSALCSVASNGATSGGKFTGDAEISLTTPQFAAAGAYTGTLTLTLI</sequence>
<feature type="chain" id="PRO_5047164202" description="WxL domain surface cell wall-binding" evidence="1">
    <location>
        <begin position="34"/>
        <end position="539"/>
    </location>
</feature>
<protein>
    <recommendedName>
        <fullName evidence="4">WxL domain surface cell wall-binding</fullName>
    </recommendedName>
</protein>
<proteinExistence type="predicted"/>
<name>A0ABP9HZL9_9ACTN</name>
<gene>
    <name evidence="2" type="ORF">GCM10023205_59850</name>
</gene>
<dbReference type="Proteomes" id="UP001500466">
    <property type="component" value="Unassembled WGS sequence"/>
</dbReference>
<keyword evidence="3" id="KW-1185">Reference proteome</keyword>